<dbReference type="SUPFAM" id="SSF56349">
    <property type="entry name" value="DNA breaking-rejoining enzymes"/>
    <property type="match status" value="1"/>
</dbReference>
<dbReference type="AlphaFoldDB" id="A0A6M0K6Z0"/>
<evidence type="ECO:0000313" key="3">
    <source>
        <dbReference type="Proteomes" id="UP000483379"/>
    </source>
</evidence>
<evidence type="ECO:0000256" key="1">
    <source>
        <dbReference type="ARBA" id="ARBA00023172"/>
    </source>
</evidence>
<dbReference type="GO" id="GO:0006310">
    <property type="term" value="P:DNA recombination"/>
    <property type="evidence" value="ECO:0007669"/>
    <property type="project" value="UniProtKB-KW"/>
</dbReference>
<evidence type="ECO:0008006" key="4">
    <source>
        <dbReference type="Google" id="ProtNLM"/>
    </source>
</evidence>
<accession>A0A6M0K6Z0</accession>
<sequence>MVSRSDKTGEGETEWMIPALATDALDVVTRVARPLQASLEKQLAAGPESIELNARAGDQRKVFLGRPYKQGTDIVGLSSDRIAILINTFAKAHDIPWHFAPHQFRRTFATCVAKSEFGDLRYLRQHFKHWSLDMTALYALNEKQDADLYDEVMTAVIDEKLEIVTHWLDNETLLSGGGAEPIRAFRASHEPLRTYESRREMAARISDLVHIRATGSAWCTADDGGCAGRSVVENTRCGDCQNAVIDRRNLKRWAGIYAQQLELRDIEDLGPAAKLRVDRDIARCEQVLQDLGALEAVQTTAGIFESLT</sequence>
<dbReference type="Gene3D" id="1.10.443.10">
    <property type="entry name" value="Intergrase catalytic core"/>
    <property type="match status" value="1"/>
</dbReference>
<name>A0A6M0K6Z0_9GAMM</name>
<reference evidence="2 3" key="1">
    <citation type="submission" date="2020-02" db="EMBL/GenBank/DDBJ databases">
        <title>Genome sequences of Thiorhodococcus mannitoliphagus and Thiorhodococcus minor, purple sulfur photosynthetic bacteria in the gammaproteobacterial family, Chromatiaceae.</title>
        <authorList>
            <person name="Aviles F.A."/>
            <person name="Meyer T.E."/>
            <person name="Kyndt J.A."/>
        </authorList>
    </citation>
    <scope>NUCLEOTIDE SEQUENCE [LARGE SCALE GENOMIC DNA]</scope>
    <source>
        <strain evidence="2 3">DSM 11518</strain>
    </source>
</reference>
<proteinExistence type="predicted"/>
<dbReference type="InterPro" id="IPR013762">
    <property type="entry name" value="Integrase-like_cat_sf"/>
</dbReference>
<dbReference type="EMBL" id="JAAIJQ010000153">
    <property type="protein sequence ID" value="NEV65121.1"/>
    <property type="molecule type" value="Genomic_DNA"/>
</dbReference>
<gene>
    <name evidence="2" type="ORF">G3446_25285</name>
</gene>
<dbReference type="Proteomes" id="UP000483379">
    <property type="component" value="Unassembled WGS sequence"/>
</dbReference>
<dbReference type="InterPro" id="IPR011010">
    <property type="entry name" value="DNA_brk_join_enz"/>
</dbReference>
<protein>
    <recommendedName>
        <fullName evidence="4">Site-specific integrase</fullName>
    </recommendedName>
</protein>
<comment type="caution">
    <text evidence="2">The sequence shown here is derived from an EMBL/GenBank/DDBJ whole genome shotgun (WGS) entry which is preliminary data.</text>
</comment>
<dbReference type="GO" id="GO:0003677">
    <property type="term" value="F:DNA binding"/>
    <property type="evidence" value="ECO:0007669"/>
    <property type="project" value="InterPro"/>
</dbReference>
<organism evidence="2 3">
    <name type="scientific">Thiorhodococcus minor</name>
    <dbReference type="NCBI Taxonomy" id="57489"/>
    <lineage>
        <taxon>Bacteria</taxon>
        <taxon>Pseudomonadati</taxon>
        <taxon>Pseudomonadota</taxon>
        <taxon>Gammaproteobacteria</taxon>
        <taxon>Chromatiales</taxon>
        <taxon>Chromatiaceae</taxon>
        <taxon>Thiorhodococcus</taxon>
    </lineage>
</organism>
<dbReference type="RefSeq" id="WP_209262633.1">
    <property type="nucleotide sequence ID" value="NZ_JAAIJQ010000153.1"/>
</dbReference>
<keyword evidence="3" id="KW-1185">Reference proteome</keyword>
<dbReference type="GO" id="GO:0015074">
    <property type="term" value="P:DNA integration"/>
    <property type="evidence" value="ECO:0007669"/>
    <property type="project" value="InterPro"/>
</dbReference>
<evidence type="ECO:0000313" key="2">
    <source>
        <dbReference type="EMBL" id="NEV65121.1"/>
    </source>
</evidence>
<keyword evidence="1" id="KW-0233">DNA recombination</keyword>